<protein>
    <submittedName>
        <fullName evidence="2">Uncharacterized protein</fullName>
    </submittedName>
</protein>
<dbReference type="VEuPathDB" id="FungiDB:CC77DRAFT_23907"/>
<gene>
    <name evidence="2" type="ORF">CC77DRAFT_23907</name>
</gene>
<dbReference type="RefSeq" id="XP_018391507.1">
    <property type="nucleotide sequence ID" value="XM_018530804.1"/>
</dbReference>
<dbReference type="EMBL" id="KV441469">
    <property type="protein sequence ID" value="OAG26086.1"/>
    <property type="molecule type" value="Genomic_DNA"/>
</dbReference>
<name>A0A177E310_ALTAL</name>
<dbReference type="Proteomes" id="UP000077248">
    <property type="component" value="Unassembled WGS sequence"/>
</dbReference>
<dbReference type="AlphaFoldDB" id="A0A177E310"/>
<reference evidence="2 3" key="1">
    <citation type="submission" date="2016-05" db="EMBL/GenBank/DDBJ databases">
        <title>Comparative analysis of secretome profiles of manganese(II)-oxidizing ascomycete fungi.</title>
        <authorList>
            <consortium name="DOE Joint Genome Institute"/>
            <person name="Zeiner C.A."/>
            <person name="Purvine S.O."/>
            <person name="Zink E.M."/>
            <person name="Wu S."/>
            <person name="Pasa-Tolic L."/>
            <person name="Chaput D.L."/>
            <person name="Haridas S."/>
            <person name="Grigoriev I.V."/>
            <person name="Santelli C.M."/>
            <person name="Hansel C.M."/>
        </authorList>
    </citation>
    <scope>NUCLEOTIDE SEQUENCE [LARGE SCALE GENOMIC DNA]</scope>
    <source>
        <strain evidence="2 3">SRC1lrK2f</strain>
    </source>
</reference>
<evidence type="ECO:0000256" key="1">
    <source>
        <dbReference type="SAM" id="SignalP"/>
    </source>
</evidence>
<sequence>MLWFVMTCLAIALTFVLTVDNFRKHDNTNNNLYASLGIRLLHNVIPTTPWYGNKLPSLRGRSHC</sequence>
<dbReference type="GeneID" id="29116398"/>
<dbReference type="KEGG" id="aalt:CC77DRAFT_23907"/>
<feature type="chain" id="PRO_5008060079" evidence="1">
    <location>
        <begin position="19"/>
        <end position="64"/>
    </location>
</feature>
<evidence type="ECO:0000313" key="2">
    <source>
        <dbReference type="EMBL" id="OAG26086.1"/>
    </source>
</evidence>
<evidence type="ECO:0000313" key="3">
    <source>
        <dbReference type="Proteomes" id="UP000077248"/>
    </source>
</evidence>
<keyword evidence="3" id="KW-1185">Reference proteome</keyword>
<accession>A0A177E310</accession>
<keyword evidence="1" id="KW-0732">Signal</keyword>
<organism evidence="2 3">
    <name type="scientific">Alternaria alternata</name>
    <name type="common">Alternaria rot fungus</name>
    <name type="synonym">Torula alternata</name>
    <dbReference type="NCBI Taxonomy" id="5599"/>
    <lineage>
        <taxon>Eukaryota</taxon>
        <taxon>Fungi</taxon>
        <taxon>Dikarya</taxon>
        <taxon>Ascomycota</taxon>
        <taxon>Pezizomycotina</taxon>
        <taxon>Dothideomycetes</taxon>
        <taxon>Pleosporomycetidae</taxon>
        <taxon>Pleosporales</taxon>
        <taxon>Pleosporineae</taxon>
        <taxon>Pleosporaceae</taxon>
        <taxon>Alternaria</taxon>
        <taxon>Alternaria sect. Alternaria</taxon>
        <taxon>Alternaria alternata complex</taxon>
    </lineage>
</organism>
<proteinExistence type="predicted"/>
<feature type="signal peptide" evidence="1">
    <location>
        <begin position="1"/>
        <end position="18"/>
    </location>
</feature>